<dbReference type="AlphaFoldDB" id="A0A0R1FHL6"/>
<keyword evidence="2" id="KW-0378">Hydrolase</keyword>
<dbReference type="Gene3D" id="3.20.20.80">
    <property type="entry name" value="Glycosidases"/>
    <property type="match status" value="1"/>
</dbReference>
<evidence type="ECO:0000256" key="3">
    <source>
        <dbReference type="ARBA" id="ARBA00023295"/>
    </source>
</evidence>
<dbReference type="FunFam" id="3.90.400.10:FF:000002">
    <property type="entry name" value="Sucrose isomerase"/>
    <property type="match status" value="1"/>
</dbReference>
<dbReference type="NCBIfam" id="NF008183">
    <property type="entry name" value="PRK10933.1"/>
    <property type="match status" value="1"/>
</dbReference>
<dbReference type="GO" id="GO:0004556">
    <property type="term" value="F:alpha-amylase activity"/>
    <property type="evidence" value="ECO:0007669"/>
    <property type="project" value="TreeGrafter"/>
</dbReference>
<dbReference type="InterPro" id="IPR032091">
    <property type="entry name" value="Malt_amylase-like_C"/>
</dbReference>
<evidence type="ECO:0000256" key="2">
    <source>
        <dbReference type="ARBA" id="ARBA00022801"/>
    </source>
</evidence>
<dbReference type="PATRIC" id="fig|913848.6.peg.5"/>
<sequence length="565" mass="64707">MATSEWWQKAVIYQIYPKSFNDSNGDGIGDLPGITAKLDYLKALGVDALWICPIYASPQVDSGYDISNYRVIDPRFGTNEDLYRLITEAHTRNIKVIMDLVANHTSDQHVWFQQSRQSRNNYFSDFYIWRDPRPDGSAPSNWGSYFGGSAWEYEPMRKQYYLHYFAKEQPDLNWENPLVREAVYDLMRFWKAHGVDGWRMDVISGISKFTDFPDYPTPNNESFVVGALHANGPRLHEFLQEMNQEVLTPFAMMSVGEAPGSTAHNARQFVDHTRRELNMVFTFDHMDIDHDHNAPFPEKFHPLPFDLVKLKHSLSEWQNILFEHGWNTLYFENHDQPRVISRWGDDQQYRYQSATAFATVLHGLQGTPYVFEGEEIGMTNAYNFELADYNDIEVTNTAKMLGTAVTGLSATELLAAAHKISRDNARTPMQWDATANAGFTSGQPWLKMNANYATINVATDRQQTQSIFAYYQQLIQLRHNAEWVTAGKYQLLLATDPQLFAYTRTYHDHSWLIVANLSSANAATTALQQALGKQQCGQLLVQNYPARQTLAAPLQPYEALIAELK</sequence>
<dbReference type="Gene3D" id="3.90.400.10">
    <property type="entry name" value="Oligo-1,6-glucosidase, Domain 2"/>
    <property type="match status" value="1"/>
</dbReference>
<name>A0A0R1FHL6_9LACO</name>
<dbReference type="Pfam" id="PF16657">
    <property type="entry name" value="Malt_amylase_C"/>
    <property type="match status" value="1"/>
</dbReference>
<dbReference type="CDD" id="cd11333">
    <property type="entry name" value="AmyAc_SI_OligoGlu_DGase"/>
    <property type="match status" value="1"/>
</dbReference>
<dbReference type="Pfam" id="PF00128">
    <property type="entry name" value="Alpha-amylase"/>
    <property type="match status" value="1"/>
</dbReference>
<dbReference type="RefSeq" id="WP_010009190.1">
    <property type="nucleotide sequence ID" value="NZ_AZCN01000001.1"/>
</dbReference>
<evidence type="ECO:0000313" key="5">
    <source>
        <dbReference type="EMBL" id="KRK19265.1"/>
    </source>
</evidence>
<protein>
    <submittedName>
        <fullName evidence="5">Oligo-1,4-1,6-alpha-glucosidase</fullName>
    </submittedName>
</protein>
<dbReference type="eggNOG" id="COG0366">
    <property type="taxonomic scope" value="Bacteria"/>
</dbReference>
<dbReference type="FunFam" id="2.60.40.1180:FF:000007">
    <property type="entry name" value="Sucrose isomerase"/>
    <property type="match status" value="1"/>
</dbReference>
<comment type="caution">
    <text evidence="5">The sequence shown here is derived from an EMBL/GenBank/DDBJ whole genome shotgun (WGS) entry which is preliminary data.</text>
</comment>
<dbReference type="EMBL" id="AZCN01000001">
    <property type="protein sequence ID" value="KRK19265.1"/>
    <property type="molecule type" value="Genomic_DNA"/>
</dbReference>
<dbReference type="InterPro" id="IPR017853">
    <property type="entry name" value="GH"/>
</dbReference>
<dbReference type="PANTHER" id="PTHR10357:SF184">
    <property type="entry name" value="OLIGO-1,6-GLUCOSIDASE 1"/>
    <property type="match status" value="1"/>
</dbReference>
<evidence type="ECO:0000256" key="1">
    <source>
        <dbReference type="ARBA" id="ARBA00008061"/>
    </source>
</evidence>
<dbReference type="FunFam" id="3.20.20.80:FF:000064">
    <property type="entry name" value="Oligo-1,6-glucosidase"/>
    <property type="match status" value="2"/>
</dbReference>
<feature type="domain" description="Glycosyl hydrolase family 13 catalytic" evidence="4">
    <location>
        <begin position="14"/>
        <end position="426"/>
    </location>
</feature>
<evidence type="ECO:0000259" key="4">
    <source>
        <dbReference type="SMART" id="SM00642"/>
    </source>
</evidence>
<comment type="similarity">
    <text evidence="1">Belongs to the glycosyl hydrolase 13 family.</text>
</comment>
<dbReference type="Gene3D" id="2.60.40.1180">
    <property type="entry name" value="Golgi alpha-mannosidase II"/>
    <property type="match status" value="1"/>
</dbReference>
<evidence type="ECO:0000313" key="6">
    <source>
        <dbReference type="Proteomes" id="UP000051181"/>
    </source>
</evidence>
<dbReference type="InterPro" id="IPR045857">
    <property type="entry name" value="O16G_dom_2"/>
</dbReference>
<gene>
    <name evidence="5" type="ORF">FD22_GL000005</name>
</gene>
<keyword evidence="3" id="KW-0326">Glycosidase</keyword>
<dbReference type="SMART" id="SM00642">
    <property type="entry name" value="Aamy"/>
    <property type="match status" value="1"/>
</dbReference>
<dbReference type="PANTHER" id="PTHR10357">
    <property type="entry name" value="ALPHA-AMYLASE FAMILY MEMBER"/>
    <property type="match status" value="1"/>
</dbReference>
<dbReference type="Proteomes" id="UP000051181">
    <property type="component" value="Unassembled WGS sequence"/>
</dbReference>
<reference evidence="5 6" key="1">
    <citation type="journal article" date="2015" name="Genome Announc.">
        <title>Expanding the biotechnology potential of lactobacilli through comparative genomics of 213 strains and associated genera.</title>
        <authorList>
            <person name="Sun Z."/>
            <person name="Harris H.M."/>
            <person name="McCann A."/>
            <person name="Guo C."/>
            <person name="Argimon S."/>
            <person name="Zhang W."/>
            <person name="Yang X."/>
            <person name="Jeffery I.B."/>
            <person name="Cooney J.C."/>
            <person name="Kagawa T.F."/>
            <person name="Liu W."/>
            <person name="Song Y."/>
            <person name="Salvetti E."/>
            <person name="Wrobel A."/>
            <person name="Rasinkangas P."/>
            <person name="Parkhill J."/>
            <person name="Rea M.C."/>
            <person name="O'Sullivan O."/>
            <person name="Ritari J."/>
            <person name="Douillard F.P."/>
            <person name="Paul Ross R."/>
            <person name="Yang R."/>
            <person name="Briner A.E."/>
            <person name="Felis G.E."/>
            <person name="de Vos W.M."/>
            <person name="Barrangou R."/>
            <person name="Klaenhammer T.R."/>
            <person name="Caufield P.W."/>
            <person name="Cui Y."/>
            <person name="Zhang H."/>
            <person name="O'Toole P.W."/>
        </authorList>
    </citation>
    <scope>NUCLEOTIDE SEQUENCE [LARGE SCALE GENOMIC DNA]</scope>
    <source>
        <strain evidence="5 6">DSM 20001</strain>
    </source>
</reference>
<dbReference type="SUPFAM" id="SSF51445">
    <property type="entry name" value="(Trans)glycosidases"/>
    <property type="match status" value="1"/>
</dbReference>
<organism evidence="5 6">
    <name type="scientific">Loigolactobacillus coryniformis subsp. coryniformis KCTC 3167 = DSM 20001</name>
    <dbReference type="NCBI Taxonomy" id="913848"/>
    <lineage>
        <taxon>Bacteria</taxon>
        <taxon>Bacillati</taxon>
        <taxon>Bacillota</taxon>
        <taxon>Bacilli</taxon>
        <taxon>Lactobacillales</taxon>
        <taxon>Lactobacillaceae</taxon>
        <taxon>Loigolactobacillus</taxon>
    </lineage>
</organism>
<accession>A0A0R1FHL6</accession>
<dbReference type="GeneID" id="65918141"/>
<dbReference type="InterPro" id="IPR013780">
    <property type="entry name" value="Glyco_hydro_b"/>
</dbReference>
<proteinExistence type="inferred from homology"/>
<dbReference type="GO" id="GO:0009313">
    <property type="term" value="P:oligosaccharide catabolic process"/>
    <property type="evidence" value="ECO:0007669"/>
    <property type="project" value="TreeGrafter"/>
</dbReference>
<dbReference type="SUPFAM" id="SSF51011">
    <property type="entry name" value="Glycosyl hydrolase domain"/>
    <property type="match status" value="1"/>
</dbReference>
<dbReference type="InterPro" id="IPR006047">
    <property type="entry name" value="GH13_cat_dom"/>
</dbReference>